<feature type="transmembrane region" description="Helical" evidence="6">
    <location>
        <begin position="263"/>
        <end position="285"/>
    </location>
</feature>
<dbReference type="Gene3D" id="1.20.1250.20">
    <property type="entry name" value="MFS general substrate transporter like domains"/>
    <property type="match status" value="1"/>
</dbReference>
<proteinExistence type="predicted"/>
<keyword evidence="5 6" id="KW-0472">Membrane</keyword>
<dbReference type="Pfam" id="PF07690">
    <property type="entry name" value="MFS_1"/>
    <property type="match status" value="1"/>
</dbReference>
<evidence type="ECO:0000256" key="3">
    <source>
        <dbReference type="ARBA" id="ARBA00022692"/>
    </source>
</evidence>
<feature type="transmembrane region" description="Helical" evidence="6">
    <location>
        <begin position="362"/>
        <end position="381"/>
    </location>
</feature>
<keyword evidence="4 6" id="KW-1133">Transmembrane helix</keyword>
<feature type="transmembrane region" description="Helical" evidence="6">
    <location>
        <begin position="236"/>
        <end position="257"/>
    </location>
</feature>
<evidence type="ECO:0000256" key="5">
    <source>
        <dbReference type="ARBA" id="ARBA00023136"/>
    </source>
</evidence>
<dbReference type="RefSeq" id="WP_255391920.1">
    <property type="nucleotide sequence ID" value="NZ_CP101509.1"/>
</dbReference>
<keyword evidence="2" id="KW-1003">Cell membrane</keyword>
<sequence length="415" mass="43124">MDVVIENRDRRAKGTLSLLCVVQFLVALDALVVIPLSAEIVLSLAVSPEQAGYLNSSYALAAALASVLFRPAATPEGMLRVMRLALLGLGAVTLGFACAPGFIALLAMRCLAGGFAGVVVALNLNLLMILLAPEKRKQAVALVMGMFPLALTLGVPGLLQLSGGVGWQAAFLWLGGGLLVAAGVVILRDLKQDQVLDSAASRADSMVTSQATGKETAAEVLSGSVAFPNRGLGRPLLAVFLAVFSTFLIVTQYPVFLVAGLKVATESLSCAYIIGGAGTFLTFQVYGRWGQRINSQWLIAGLSTGMVLVVLAGFSTQDAPQALAGLIGFMILSATRTTVVVTEITCALSAQLRARFIGYQNALMHLGSGVAGMAGAGLVVVSDSGVLSYQILLWVAAVLIMSVPLIRVPCESESQ</sequence>
<evidence type="ECO:0000259" key="7">
    <source>
        <dbReference type="PROSITE" id="PS50850"/>
    </source>
</evidence>
<evidence type="ECO:0000256" key="4">
    <source>
        <dbReference type="ARBA" id="ARBA00022989"/>
    </source>
</evidence>
<evidence type="ECO:0000313" key="9">
    <source>
        <dbReference type="Proteomes" id="UP001057998"/>
    </source>
</evidence>
<feature type="transmembrane region" description="Helical" evidence="6">
    <location>
        <begin position="16"/>
        <end position="38"/>
    </location>
</feature>
<feature type="transmembrane region" description="Helical" evidence="6">
    <location>
        <begin position="50"/>
        <end position="69"/>
    </location>
</feature>
<feature type="transmembrane region" description="Helical" evidence="6">
    <location>
        <begin position="165"/>
        <end position="187"/>
    </location>
</feature>
<protein>
    <submittedName>
        <fullName evidence="8">MFS transporter</fullName>
    </submittedName>
</protein>
<evidence type="ECO:0000256" key="2">
    <source>
        <dbReference type="ARBA" id="ARBA00022475"/>
    </source>
</evidence>
<feature type="transmembrane region" description="Helical" evidence="6">
    <location>
        <begin position="387"/>
        <end position="406"/>
    </location>
</feature>
<dbReference type="SUPFAM" id="SSF103473">
    <property type="entry name" value="MFS general substrate transporter"/>
    <property type="match status" value="1"/>
</dbReference>
<accession>A0ABY5GMM7</accession>
<evidence type="ECO:0000313" key="8">
    <source>
        <dbReference type="EMBL" id="UTV30560.1"/>
    </source>
</evidence>
<dbReference type="InterPro" id="IPR011701">
    <property type="entry name" value="MFS"/>
</dbReference>
<feature type="transmembrane region" description="Helical" evidence="6">
    <location>
        <begin position="297"/>
        <end position="316"/>
    </location>
</feature>
<evidence type="ECO:0000256" key="1">
    <source>
        <dbReference type="ARBA" id="ARBA00004651"/>
    </source>
</evidence>
<feature type="transmembrane region" description="Helical" evidence="6">
    <location>
        <begin position="111"/>
        <end position="132"/>
    </location>
</feature>
<dbReference type="PANTHER" id="PTHR43124:SF3">
    <property type="entry name" value="CHLORAMPHENICOL EFFLUX PUMP RV0191"/>
    <property type="match status" value="1"/>
</dbReference>
<keyword evidence="3 6" id="KW-0812">Transmembrane</keyword>
<name>A0ABY5GMM7_9GAMM</name>
<reference evidence="8" key="1">
    <citation type="submission" date="2022-07" db="EMBL/GenBank/DDBJ databases">
        <title>Genome sequencing of Photobacterium atrarenae GJH2-4.</title>
        <authorList>
            <person name="Park S.-J."/>
        </authorList>
    </citation>
    <scope>NUCLEOTIDE SEQUENCE</scope>
    <source>
        <strain evidence="8">GJH2-4</strain>
    </source>
</reference>
<feature type="transmembrane region" description="Helical" evidence="6">
    <location>
        <begin position="322"/>
        <end position="350"/>
    </location>
</feature>
<comment type="subcellular location">
    <subcellularLocation>
        <location evidence="1">Cell membrane</location>
        <topology evidence="1">Multi-pass membrane protein</topology>
    </subcellularLocation>
</comment>
<dbReference type="PANTHER" id="PTHR43124">
    <property type="entry name" value="PURINE EFFLUX PUMP PBUE"/>
    <property type="match status" value="1"/>
</dbReference>
<dbReference type="InterPro" id="IPR050189">
    <property type="entry name" value="MFS_Efflux_Transporters"/>
</dbReference>
<dbReference type="Proteomes" id="UP001057998">
    <property type="component" value="Chromosome 2"/>
</dbReference>
<organism evidence="8 9">
    <name type="scientific">Photobacterium atrarenae</name>
    <dbReference type="NCBI Taxonomy" id="865757"/>
    <lineage>
        <taxon>Bacteria</taxon>
        <taxon>Pseudomonadati</taxon>
        <taxon>Pseudomonadota</taxon>
        <taxon>Gammaproteobacteria</taxon>
        <taxon>Vibrionales</taxon>
        <taxon>Vibrionaceae</taxon>
        <taxon>Photobacterium</taxon>
    </lineage>
</organism>
<feature type="transmembrane region" description="Helical" evidence="6">
    <location>
        <begin position="81"/>
        <end position="105"/>
    </location>
</feature>
<keyword evidence="9" id="KW-1185">Reference proteome</keyword>
<dbReference type="InterPro" id="IPR036259">
    <property type="entry name" value="MFS_trans_sf"/>
</dbReference>
<feature type="domain" description="Major facilitator superfamily (MFS) profile" evidence="7">
    <location>
        <begin position="15"/>
        <end position="415"/>
    </location>
</feature>
<dbReference type="InterPro" id="IPR020846">
    <property type="entry name" value="MFS_dom"/>
</dbReference>
<dbReference type="EMBL" id="CP101509">
    <property type="protein sequence ID" value="UTV30560.1"/>
    <property type="molecule type" value="Genomic_DNA"/>
</dbReference>
<evidence type="ECO:0000256" key="6">
    <source>
        <dbReference type="SAM" id="Phobius"/>
    </source>
</evidence>
<feature type="transmembrane region" description="Helical" evidence="6">
    <location>
        <begin position="139"/>
        <end position="159"/>
    </location>
</feature>
<gene>
    <name evidence="8" type="ORF">NNL38_18520</name>
</gene>
<dbReference type="PROSITE" id="PS50850">
    <property type="entry name" value="MFS"/>
    <property type="match status" value="1"/>
</dbReference>